<comment type="caution">
    <text evidence="2">The sequence shown here is derived from an EMBL/GenBank/DDBJ whole genome shotgun (WGS) entry which is preliminary data.</text>
</comment>
<dbReference type="InterPro" id="IPR011330">
    <property type="entry name" value="Glyco_hydro/deAcase_b/a-brl"/>
</dbReference>
<dbReference type="Proteomes" id="UP000265955">
    <property type="component" value="Unassembled WGS sequence"/>
</dbReference>
<gene>
    <name evidence="2" type="ORF">D3871_25905</name>
</gene>
<sequence>MRYGLNGTYAILTATASIGCNNSVFGDPLPGANKICEYAATSPAPAPTPSPGTDCNAIIDRCFDLTAPQITRYKGNKDAAASYTFDDGYTSSDKIAAIFESFGVRATFYIVASTVQDLTGWTFWKDLANKGHEIGNHSMTHAIEMADPSLSDQTLNSEINGAQQMIEQQLGIRPLSFAFPWHQYTSKALAMANTSHLAVRKLDMGESAYAFAFFDQDHSSSLSAALTEANNQLANMVSAGGWLVAGGHGVDGDGWSPVTSQFLRDHLTYASQFSSKLWIDTYVNVARYRLCRPQVTPAITSASSRQAIVQLGGSYNASVCMTPLTVGIPVKETLKGQVRARNAAGTAIPATISNGKLVFDMRPGETVTVEVAP</sequence>
<dbReference type="SUPFAM" id="SSF88713">
    <property type="entry name" value="Glycoside hydrolase/deacetylase"/>
    <property type="match status" value="1"/>
</dbReference>
<dbReference type="GO" id="GO:0016810">
    <property type="term" value="F:hydrolase activity, acting on carbon-nitrogen (but not peptide) bonds"/>
    <property type="evidence" value="ECO:0007669"/>
    <property type="project" value="InterPro"/>
</dbReference>
<dbReference type="PANTHER" id="PTHR10587">
    <property type="entry name" value="GLYCOSYL TRANSFERASE-RELATED"/>
    <property type="match status" value="1"/>
</dbReference>
<accession>A0A3A3FL52</accession>
<dbReference type="OrthoDB" id="8681108at2"/>
<dbReference type="Pfam" id="PF01522">
    <property type="entry name" value="Polysacc_deac_1"/>
    <property type="match status" value="1"/>
</dbReference>
<evidence type="ECO:0000313" key="3">
    <source>
        <dbReference type="Proteomes" id="UP000265955"/>
    </source>
</evidence>
<dbReference type="GO" id="GO:0005975">
    <property type="term" value="P:carbohydrate metabolic process"/>
    <property type="evidence" value="ECO:0007669"/>
    <property type="project" value="InterPro"/>
</dbReference>
<name>A0A3A3FL52_9BURK</name>
<dbReference type="InterPro" id="IPR050248">
    <property type="entry name" value="Polysacc_deacetylase_ArnD"/>
</dbReference>
<keyword evidence="3" id="KW-1185">Reference proteome</keyword>
<evidence type="ECO:0000259" key="1">
    <source>
        <dbReference type="PROSITE" id="PS51677"/>
    </source>
</evidence>
<proteinExistence type="predicted"/>
<dbReference type="EMBL" id="QYUO01000003">
    <property type="protein sequence ID" value="RJF92085.1"/>
    <property type="molecule type" value="Genomic_DNA"/>
</dbReference>
<dbReference type="Gene3D" id="3.20.20.370">
    <property type="entry name" value="Glycoside hydrolase/deacetylase"/>
    <property type="match status" value="1"/>
</dbReference>
<dbReference type="PROSITE" id="PS51257">
    <property type="entry name" value="PROKAR_LIPOPROTEIN"/>
    <property type="match status" value="1"/>
</dbReference>
<protein>
    <recommendedName>
        <fullName evidence="1">NodB homology domain-containing protein</fullName>
    </recommendedName>
</protein>
<reference evidence="3" key="1">
    <citation type="submission" date="2018-09" db="EMBL/GenBank/DDBJ databases">
        <authorList>
            <person name="Zhu H."/>
        </authorList>
    </citation>
    <scope>NUCLEOTIDE SEQUENCE [LARGE SCALE GENOMIC DNA]</scope>
    <source>
        <strain evidence="3">K1R23-30</strain>
    </source>
</reference>
<dbReference type="PROSITE" id="PS51677">
    <property type="entry name" value="NODB"/>
    <property type="match status" value="1"/>
</dbReference>
<dbReference type="RefSeq" id="WP_119771970.1">
    <property type="nucleotide sequence ID" value="NZ_QYUO01000003.1"/>
</dbReference>
<dbReference type="InterPro" id="IPR002509">
    <property type="entry name" value="NODB_dom"/>
</dbReference>
<dbReference type="AlphaFoldDB" id="A0A3A3FL52"/>
<organism evidence="2 3">
    <name type="scientific">Noviherbaspirillum saxi</name>
    <dbReference type="NCBI Taxonomy" id="2320863"/>
    <lineage>
        <taxon>Bacteria</taxon>
        <taxon>Pseudomonadati</taxon>
        <taxon>Pseudomonadota</taxon>
        <taxon>Betaproteobacteria</taxon>
        <taxon>Burkholderiales</taxon>
        <taxon>Oxalobacteraceae</taxon>
        <taxon>Noviherbaspirillum</taxon>
    </lineage>
</organism>
<feature type="domain" description="NodB homology" evidence="1">
    <location>
        <begin position="79"/>
        <end position="291"/>
    </location>
</feature>
<evidence type="ECO:0000313" key="2">
    <source>
        <dbReference type="EMBL" id="RJF92085.1"/>
    </source>
</evidence>